<dbReference type="GeneTree" id="ENSGT00940000158075"/>
<dbReference type="AlphaFoldDB" id="A0A8C5BWT7"/>
<dbReference type="Gene3D" id="1.10.418.10">
    <property type="entry name" value="Calponin-like domain"/>
    <property type="match status" value="1"/>
</dbReference>
<dbReference type="GO" id="GO:0031122">
    <property type="term" value="P:cytoplasmic microtubule organization"/>
    <property type="evidence" value="ECO:0007669"/>
    <property type="project" value="InterPro"/>
</dbReference>
<comment type="subcellular location">
    <subcellularLocation>
        <location evidence="1">Cytoplasm</location>
        <location evidence="1">Cytoskeleton</location>
    </subcellularLocation>
</comment>
<dbReference type="Ensembl" id="ENSGMOT00000059331.1">
    <property type="protein sequence ID" value="ENSGMOP00000052181.1"/>
    <property type="gene ID" value="ENSGMOG00000012059.2"/>
</dbReference>
<name>A0A8C5BWT7_GADMO</name>
<dbReference type="GO" id="GO:0005813">
    <property type="term" value="C:centrosome"/>
    <property type="evidence" value="ECO:0007669"/>
    <property type="project" value="TreeGrafter"/>
</dbReference>
<dbReference type="GO" id="GO:0015031">
    <property type="term" value="P:protein transport"/>
    <property type="evidence" value="ECO:0007669"/>
    <property type="project" value="UniProtKB-KW"/>
</dbReference>
<feature type="coiled-coil region" evidence="7">
    <location>
        <begin position="477"/>
        <end position="504"/>
    </location>
</feature>
<evidence type="ECO:0000256" key="5">
    <source>
        <dbReference type="ARBA" id="ARBA00023054"/>
    </source>
</evidence>
<reference evidence="9" key="2">
    <citation type="submission" date="2025-09" db="UniProtKB">
        <authorList>
            <consortium name="Ensembl"/>
        </authorList>
    </citation>
    <scope>IDENTIFICATION</scope>
</reference>
<evidence type="ECO:0000256" key="6">
    <source>
        <dbReference type="ARBA" id="ARBA00023212"/>
    </source>
</evidence>
<keyword evidence="6" id="KW-0206">Cytoskeleton</keyword>
<keyword evidence="10" id="KW-1185">Reference proteome</keyword>
<feature type="coiled-coil region" evidence="7">
    <location>
        <begin position="233"/>
        <end position="415"/>
    </location>
</feature>
<evidence type="ECO:0000259" key="8">
    <source>
        <dbReference type="PROSITE" id="PS50021"/>
    </source>
</evidence>
<keyword evidence="4" id="KW-0493">Microtubule</keyword>
<evidence type="ECO:0000256" key="3">
    <source>
        <dbReference type="ARBA" id="ARBA00022490"/>
    </source>
</evidence>
<feature type="coiled-coil region" evidence="7">
    <location>
        <begin position="160"/>
        <end position="201"/>
    </location>
</feature>
<dbReference type="Pfam" id="PF19047">
    <property type="entry name" value="HOOK_N"/>
    <property type="match status" value="1"/>
</dbReference>
<proteinExistence type="inferred from homology"/>
<dbReference type="GO" id="GO:0051959">
    <property type="term" value="F:dynein light intermediate chain binding"/>
    <property type="evidence" value="ECO:0007669"/>
    <property type="project" value="TreeGrafter"/>
</dbReference>
<evidence type="ECO:0000313" key="9">
    <source>
        <dbReference type="Ensembl" id="ENSGMOP00000052181.1"/>
    </source>
</evidence>
<dbReference type="PROSITE" id="PS50021">
    <property type="entry name" value="CH"/>
    <property type="match status" value="1"/>
</dbReference>
<keyword evidence="5 7" id="KW-0175">Coiled coil</keyword>
<reference evidence="9" key="1">
    <citation type="submission" date="2025-08" db="UniProtKB">
        <authorList>
            <consortium name="Ensembl"/>
        </authorList>
    </citation>
    <scope>IDENTIFICATION</scope>
</reference>
<keyword evidence="3" id="KW-0963">Cytoplasm</keyword>
<dbReference type="Proteomes" id="UP000694546">
    <property type="component" value="Chromosome 4"/>
</dbReference>
<evidence type="ECO:0000256" key="4">
    <source>
        <dbReference type="ARBA" id="ARBA00022701"/>
    </source>
</evidence>
<sequence length="732" mass="84209">QSETRPASRQETCQSIQTFGVEAPCKTVEDLTSGVVMAQALQKIDGSFFNDGWITRVKPEVGDNWRLKVSVASSHLFNVLGQQINDFNLPDVNLIGEHSDGPELGRMLQLILGCAVSCEQKQEYIQAIMMMEESVQHVVMTAIQELMSKETPVTGGNDSYVELDRQLKKTAEELNEALATKDEIGQRCRELDMQVTALQEEKGSLLAENQLLMERLNHSDSIEDVNSPAGRRHLQLQTQLEQLQEETFRLEAAKDDYRIRCEELDKELVESRSQNEELTSLADEAQSLKDEMDVLRHSSDKVSKLEGTVEYYKKKLEDLGVLRRQVKLLEEKNTMYMQSTLSLEEDLRKANAAKGQLETYKRQVVELQNRLSEESKKADKMEFEYKRLKEKVDSLQKEKDRMRTERDSLKETIDELHCVQAQEGQLSTGLFPLATAEGSDSLAAEITTPEIREHLIRLQHENKMLKLAQEGSDNEKIALLQSLLEDANRRKNELETENRLINQRVIEGQGQVEELQKNLQEQGVKADDVSTLRELNDELLKKNAYIDDLEPKFNSNSQRVDELEDALKKKEDDMKQMEERYKKYLEKAKSVIRTLDPKQNQGSGPEVQALKNQLQEKDRMLHSLEKEMDKTKTQRDYEEKLIVSAWYNMVRIPHTSDNVANSIPIHPSEWLGCIGIVWLHNFFLQCRERRRQDGLPFHRTFFFFIPINLYIVVQANHVPLAPLGGAIDFTKC</sequence>
<evidence type="ECO:0000256" key="7">
    <source>
        <dbReference type="SAM" id="Coils"/>
    </source>
</evidence>
<feature type="coiled-coil region" evidence="7">
    <location>
        <begin position="553"/>
        <end position="634"/>
    </location>
</feature>
<dbReference type="GO" id="GO:0030705">
    <property type="term" value="P:cytoskeleton-dependent intracellular transport"/>
    <property type="evidence" value="ECO:0007669"/>
    <property type="project" value="InterPro"/>
</dbReference>
<dbReference type="InterPro" id="IPR008636">
    <property type="entry name" value="Hook_C"/>
</dbReference>
<dbReference type="InterPro" id="IPR043936">
    <property type="entry name" value="HOOK_N"/>
</dbReference>
<dbReference type="InterPro" id="IPR036872">
    <property type="entry name" value="CH_dom_sf"/>
</dbReference>
<dbReference type="GO" id="GO:0008017">
    <property type="term" value="F:microtubule binding"/>
    <property type="evidence" value="ECO:0007669"/>
    <property type="project" value="InterPro"/>
</dbReference>
<evidence type="ECO:0000313" key="10">
    <source>
        <dbReference type="Proteomes" id="UP000694546"/>
    </source>
</evidence>
<dbReference type="GO" id="GO:0005874">
    <property type="term" value="C:microtubule"/>
    <property type="evidence" value="ECO:0007669"/>
    <property type="project" value="UniProtKB-KW"/>
</dbReference>
<accession>A0A8C5BWT7</accession>
<evidence type="ECO:0000256" key="1">
    <source>
        <dbReference type="ARBA" id="ARBA00004245"/>
    </source>
</evidence>
<feature type="domain" description="Calponin-homology (CH)" evidence="8">
    <location>
        <begin position="6"/>
        <end position="115"/>
    </location>
</feature>
<dbReference type="PANTHER" id="PTHR18947">
    <property type="entry name" value="HOOK PROTEINS"/>
    <property type="match status" value="1"/>
</dbReference>
<protein>
    <recommendedName>
        <fullName evidence="8">Calponin-homology (CH) domain-containing protein</fullName>
    </recommendedName>
</protein>
<evidence type="ECO:0000256" key="2">
    <source>
        <dbReference type="ARBA" id="ARBA00006946"/>
    </source>
</evidence>
<comment type="similarity">
    <text evidence="2">Belongs to the hook family.</text>
</comment>
<gene>
    <name evidence="9" type="primary">hook3</name>
</gene>
<organism evidence="9 10">
    <name type="scientific">Gadus morhua</name>
    <name type="common">Atlantic cod</name>
    <dbReference type="NCBI Taxonomy" id="8049"/>
    <lineage>
        <taxon>Eukaryota</taxon>
        <taxon>Metazoa</taxon>
        <taxon>Chordata</taxon>
        <taxon>Craniata</taxon>
        <taxon>Vertebrata</taxon>
        <taxon>Euteleostomi</taxon>
        <taxon>Actinopterygii</taxon>
        <taxon>Neopterygii</taxon>
        <taxon>Teleostei</taxon>
        <taxon>Neoteleostei</taxon>
        <taxon>Acanthomorphata</taxon>
        <taxon>Zeiogadaria</taxon>
        <taxon>Gadariae</taxon>
        <taxon>Gadiformes</taxon>
        <taxon>Gadoidei</taxon>
        <taxon>Gadidae</taxon>
        <taxon>Gadus</taxon>
    </lineage>
</organism>
<dbReference type="InterPro" id="IPR001715">
    <property type="entry name" value="CH_dom"/>
</dbReference>
<dbReference type="Pfam" id="PF05622">
    <property type="entry name" value="HOOK"/>
    <property type="match status" value="1"/>
</dbReference>
<dbReference type="PANTHER" id="PTHR18947:SF38">
    <property type="entry name" value="PROTEIN HOOK HOMOLOG 3"/>
    <property type="match status" value="1"/>
</dbReference>
<dbReference type="SUPFAM" id="SSF116907">
    <property type="entry name" value="Hook domain"/>
    <property type="match status" value="1"/>
</dbReference>
<dbReference type="GO" id="GO:0005794">
    <property type="term" value="C:Golgi apparatus"/>
    <property type="evidence" value="ECO:0007669"/>
    <property type="project" value="UniProtKB-SubCell"/>
</dbReference>